<evidence type="ECO:0000313" key="2">
    <source>
        <dbReference type="Proteomes" id="UP000774326"/>
    </source>
</evidence>
<name>A0A9P8Q6U9_WICPI</name>
<dbReference type="AlphaFoldDB" id="A0A9P8Q6U9"/>
<sequence length="88" mass="8881">MSAFGGIEGLRVVNAFEDGKEEVVGVEILTGAAVVCVDEAVLIAVVEGNVDFKEDFLGVLFPVITICATGATEEALDAGGCSGSESTA</sequence>
<accession>A0A9P8Q6U9</accession>
<keyword evidence="2" id="KW-1185">Reference proteome</keyword>
<reference evidence="1" key="1">
    <citation type="journal article" date="2021" name="Open Biol.">
        <title>Shared evolutionary footprints suggest mitochondrial oxidative damage underlies multiple complex I losses in fungi.</title>
        <authorList>
            <person name="Schikora-Tamarit M.A."/>
            <person name="Marcet-Houben M."/>
            <person name="Nosek J."/>
            <person name="Gabaldon T."/>
        </authorList>
    </citation>
    <scope>NUCLEOTIDE SEQUENCE</scope>
    <source>
        <strain evidence="1">CBS2887</strain>
    </source>
</reference>
<evidence type="ECO:0000313" key="1">
    <source>
        <dbReference type="EMBL" id="KAH3684195.1"/>
    </source>
</evidence>
<dbReference type="Proteomes" id="UP000774326">
    <property type="component" value="Unassembled WGS sequence"/>
</dbReference>
<proteinExistence type="predicted"/>
<gene>
    <name evidence="1" type="ORF">WICPIJ_004838</name>
</gene>
<reference evidence="1" key="2">
    <citation type="submission" date="2021-01" db="EMBL/GenBank/DDBJ databases">
        <authorList>
            <person name="Schikora-Tamarit M.A."/>
        </authorList>
    </citation>
    <scope>NUCLEOTIDE SEQUENCE</scope>
    <source>
        <strain evidence="1">CBS2887</strain>
    </source>
</reference>
<comment type="caution">
    <text evidence="1">The sequence shown here is derived from an EMBL/GenBank/DDBJ whole genome shotgun (WGS) entry which is preliminary data.</text>
</comment>
<dbReference type="EMBL" id="JAEUBG010002673">
    <property type="protein sequence ID" value="KAH3684195.1"/>
    <property type="molecule type" value="Genomic_DNA"/>
</dbReference>
<organism evidence="1 2">
    <name type="scientific">Wickerhamomyces pijperi</name>
    <name type="common">Yeast</name>
    <name type="synonym">Pichia pijperi</name>
    <dbReference type="NCBI Taxonomy" id="599730"/>
    <lineage>
        <taxon>Eukaryota</taxon>
        <taxon>Fungi</taxon>
        <taxon>Dikarya</taxon>
        <taxon>Ascomycota</taxon>
        <taxon>Saccharomycotina</taxon>
        <taxon>Saccharomycetes</taxon>
        <taxon>Phaffomycetales</taxon>
        <taxon>Wickerhamomycetaceae</taxon>
        <taxon>Wickerhamomyces</taxon>
    </lineage>
</organism>
<protein>
    <submittedName>
        <fullName evidence="1">Uncharacterized protein</fullName>
    </submittedName>
</protein>